<proteinExistence type="predicted"/>
<dbReference type="PANTHER" id="PTHR43574">
    <property type="entry name" value="EPIMERASE-RELATED"/>
    <property type="match status" value="1"/>
</dbReference>
<dbReference type="PRINTS" id="PR01713">
    <property type="entry name" value="NUCEPIMERASE"/>
</dbReference>
<dbReference type="CDD" id="cd05253">
    <property type="entry name" value="UDP_GE_SDE_e"/>
    <property type="match status" value="1"/>
</dbReference>
<evidence type="ECO:0000256" key="1">
    <source>
        <dbReference type="ARBA" id="ARBA00023027"/>
    </source>
</evidence>
<reference evidence="3 4" key="1">
    <citation type="submission" date="2018-05" db="EMBL/GenBank/DDBJ databases">
        <title>Genomic Encyclopedia of Type Strains, Phase IV (KMG-IV): sequencing the most valuable type-strain genomes for metagenomic binning, comparative biology and taxonomic classification.</title>
        <authorList>
            <person name="Goeker M."/>
        </authorList>
    </citation>
    <scope>NUCLEOTIDE SEQUENCE [LARGE SCALE GENOMIC DNA]</scope>
    <source>
        <strain evidence="3 4">DSM 14263</strain>
    </source>
</reference>
<dbReference type="Gene3D" id="3.40.50.720">
    <property type="entry name" value="NAD(P)-binding Rossmann-like Domain"/>
    <property type="match status" value="1"/>
</dbReference>
<feature type="domain" description="NAD-dependent epimerase/dehydratase" evidence="2">
    <location>
        <begin position="3"/>
        <end position="240"/>
    </location>
</feature>
<dbReference type="InterPro" id="IPR036291">
    <property type="entry name" value="NAD(P)-bd_dom_sf"/>
</dbReference>
<dbReference type="Pfam" id="PF01370">
    <property type="entry name" value="Epimerase"/>
    <property type="match status" value="1"/>
</dbReference>
<dbReference type="OrthoDB" id="9803010at2"/>
<gene>
    <name evidence="3" type="ORF">C7456_103298</name>
</gene>
<protein>
    <submittedName>
        <fullName evidence="3">UDP-glucuronate 4-epimerase</fullName>
    </submittedName>
</protein>
<dbReference type="SUPFAM" id="SSF51735">
    <property type="entry name" value="NAD(P)-binding Rossmann-fold domains"/>
    <property type="match status" value="1"/>
</dbReference>
<evidence type="ECO:0000313" key="4">
    <source>
        <dbReference type="Proteomes" id="UP000245812"/>
    </source>
</evidence>
<dbReference type="AlphaFoldDB" id="A0A316IEZ5"/>
<evidence type="ECO:0000313" key="3">
    <source>
        <dbReference type="EMBL" id="PWK92177.1"/>
    </source>
</evidence>
<dbReference type="EMBL" id="QGHC01000003">
    <property type="protein sequence ID" value="PWK92177.1"/>
    <property type="molecule type" value="Genomic_DNA"/>
</dbReference>
<evidence type="ECO:0000259" key="2">
    <source>
        <dbReference type="Pfam" id="PF01370"/>
    </source>
</evidence>
<keyword evidence="1" id="KW-0520">NAD</keyword>
<organism evidence="3 4">
    <name type="scientific">Fulvimonas soli</name>
    <dbReference type="NCBI Taxonomy" id="155197"/>
    <lineage>
        <taxon>Bacteria</taxon>
        <taxon>Pseudomonadati</taxon>
        <taxon>Pseudomonadota</taxon>
        <taxon>Gammaproteobacteria</taxon>
        <taxon>Lysobacterales</taxon>
        <taxon>Rhodanobacteraceae</taxon>
        <taxon>Fulvimonas</taxon>
    </lineage>
</organism>
<accession>A0A316IEZ5</accession>
<name>A0A316IEZ5_9GAMM</name>
<dbReference type="RefSeq" id="WP_109722739.1">
    <property type="nucleotide sequence ID" value="NZ_MSZV01000005.1"/>
</dbReference>
<dbReference type="InterPro" id="IPR001509">
    <property type="entry name" value="Epimerase_deHydtase"/>
</dbReference>
<keyword evidence="4" id="KW-1185">Reference proteome</keyword>
<comment type="caution">
    <text evidence="3">The sequence shown here is derived from an EMBL/GenBank/DDBJ whole genome shotgun (WGS) entry which is preliminary data.</text>
</comment>
<sequence length="340" mass="37847">MRILVTGTAGFIGAALAERLLARGDEVYGLDNHNDYYDPALKEARLARFADHPRYTHLRADLADAAAVNRAFAEFRPQRVANLAAQAGVRYSLKNPQAYVQSNLVGFGNVLEACRHGAVEHLVYASSSSVYGANRKLPFAVEDAVDHPVSLYAATKKANELMAHSYSHLYGLPTTGLRFFTVYGPWGRPDMSPMLFADRISRGEPIDVFNFGHHSRDFTYIDDIVEGVVRTLDHVARPDPGYDAERPSPGTSSAPYRVYNIGNDQPVQLLRFIELLEGNLGRTVEKNLLPMQPGDVPDTWADVSALRRDVGYAPDTPIEEGVARFVAWYRGYYGKRVERQ</sequence>
<dbReference type="Proteomes" id="UP000245812">
    <property type="component" value="Unassembled WGS sequence"/>
</dbReference>